<dbReference type="EMBL" id="JACASF010000022">
    <property type="protein sequence ID" value="KAF6403650.1"/>
    <property type="molecule type" value="Genomic_DNA"/>
</dbReference>
<sequence length="140" mass="15616">MLASPLAPCLGSLLTRHWEPTVPTLRLPQRWDWQGFVRSVRKRVGGDRGRLRLSHALTEFYCLDPTCHFCVGCSNEELLDGKLVTLKRGVETSGLTPTPCLQSLPFLSQPELGSLEVISLCFVCIGGRWLGTKTHCPRKL</sequence>
<protein>
    <submittedName>
        <fullName evidence="1">Uncharacterized protein</fullName>
    </submittedName>
</protein>
<accession>A0A7J8BYI0</accession>
<dbReference type="AlphaFoldDB" id="A0A7J8BYI0"/>
<dbReference type="InParanoid" id="A0A7J8BYI0"/>
<comment type="caution">
    <text evidence="1">The sequence shown here is derived from an EMBL/GenBank/DDBJ whole genome shotgun (WGS) entry which is preliminary data.</text>
</comment>
<reference evidence="1 2" key="1">
    <citation type="journal article" date="2020" name="Nature">
        <title>Six reference-quality genomes reveal evolution of bat adaptations.</title>
        <authorList>
            <person name="Jebb D."/>
            <person name="Huang Z."/>
            <person name="Pippel M."/>
            <person name="Hughes G.M."/>
            <person name="Lavrichenko K."/>
            <person name="Devanna P."/>
            <person name="Winkler S."/>
            <person name="Jermiin L.S."/>
            <person name="Skirmuntt E.C."/>
            <person name="Katzourakis A."/>
            <person name="Burkitt-Gray L."/>
            <person name="Ray D.A."/>
            <person name="Sullivan K.A.M."/>
            <person name="Roscito J.G."/>
            <person name="Kirilenko B.M."/>
            <person name="Davalos L.M."/>
            <person name="Corthals A.P."/>
            <person name="Power M.L."/>
            <person name="Jones G."/>
            <person name="Ransome R.D."/>
            <person name="Dechmann D.K.N."/>
            <person name="Locatelli A.G."/>
            <person name="Puechmaille S.J."/>
            <person name="Fedrigo O."/>
            <person name="Jarvis E.D."/>
            <person name="Hiller M."/>
            <person name="Vernes S.C."/>
            <person name="Myers E.W."/>
            <person name="Teeling E.C."/>
        </authorList>
    </citation>
    <scope>NUCLEOTIDE SEQUENCE [LARGE SCALE GENOMIC DNA]</scope>
    <source>
        <strain evidence="1">MMolMol1</strain>
        <tissue evidence="1">Muscle</tissue>
    </source>
</reference>
<name>A0A7J8BYI0_MOLMO</name>
<proteinExistence type="predicted"/>
<keyword evidence="2" id="KW-1185">Reference proteome</keyword>
<evidence type="ECO:0000313" key="2">
    <source>
        <dbReference type="Proteomes" id="UP000550707"/>
    </source>
</evidence>
<dbReference type="Proteomes" id="UP000550707">
    <property type="component" value="Unassembled WGS sequence"/>
</dbReference>
<evidence type="ECO:0000313" key="1">
    <source>
        <dbReference type="EMBL" id="KAF6403650.1"/>
    </source>
</evidence>
<organism evidence="1 2">
    <name type="scientific">Molossus molossus</name>
    <name type="common">Pallas' mastiff bat</name>
    <name type="synonym">Vespertilio molossus</name>
    <dbReference type="NCBI Taxonomy" id="27622"/>
    <lineage>
        <taxon>Eukaryota</taxon>
        <taxon>Metazoa</taxon>
        <taxon>Chordata</taxon>
        <taxon>Craniata</taxon>
        <taxon>Vertebrata</taxon>
        <taxon>Euteleostomi</taxon>
        <taxon>Mammalia</taxon>
        <taxon>Eutheria</taxon>
        <taxon>Laurasiatheria</taxon>
        <taxon>Chiroptera</taxon>
        <taxon>Yangochiroptera</taxon>
        <taxon>Molossidae</taxon>
        <taxon>Molossus</taxon>
    </lineage>
</organism>
<gene>
    <name evidence="1" type="ORF">HJG59_010051</name>
</gene>